<evidence type="ECO:0000259" key="5">
    <source>
        <dbReference type="PROSITE" id="PS50089"/>
    </source>
</evidence>
<keyword evidence="3" id="KW-0862">Zinc</keyword>
<reference evidence="6" key="1">
    <citation type="submission" date="2021-08" db="EMBL/GenBank/DDBJ databases">
        <title>WGS assembly of Ceratopteris richardii.</title>
        <authorList>
            <person name="Marchant D.B."/>
            <person name="Chen G."/>
            <person name="Jenkins J."/>
            <person name="Shu S."/>
            <person name="Leebens-Mack J."/>
            <person name="Grimwood J."/>
            <person name="Schmutz J."/>
            <person name="Soltis P."/>
            <person name="Soltis D."/>
            <person name="Chen Z.-H."/>
        </authorList>
    </citation>
    <scope>NUCLEOTIDE SEQUENCE</scope>
    <source>
        <strain evidence="6">Whitten #5841</strain>
        <tissue evidence="6">Leaf</tissue>
    </source>
</reference>
<name>A0A8T2U348_CERRI</name>
<dbReference type="Pfam" id="PF13445">
    <property type="entry name" value="zf-RING_UBOX"/>
    <property type="match status" value="1"/>
</dbReference>
<dbReference type="GO" id="GO:0008270">
    <property type="term" value="F:zinc ion binding"/>
    <property type="evidence" value="ECO:0007669"/>
    <property type="project" value="UniProtKB-KW"/>
</dbReference>
<keyword evidence="2 4" id="KW-0863">Zinc-finger</keyword>
<evidence type="ECO:0000313" key="6">
    <source>
        <dbReference type="EMBL" id="KAH7428055.1"/>
    </source>
</evidence>
<proteinExistence type="predicted"/>
<dbReference type="Proteomes" id="UP000825935">
    <property type="component" value="Chromosome 10"/>
</dbReference>
<protein>
    <recommendedName>
        <fullName evidence="5">RING-type domain-containing protein</fullName>
    </recommendedName>
</protein>
<dbReference type="PROSITE" id="PS00518">
    <property type="entry name" value="ZF_RING_1"/>
    <property type="match status" value="1"/>
</dbReference>
<keyword evidence="7" id="KW-1185">Reference proteome</keyword>
<dbReference type="SUPFAM" id="SSF57850">
    <property type="entry name" value="RING/U-box"/>
    <property type="match status" value="1"/>
</dbReference>
<dbReference type="InterPro" id="IPR017907">
    <property type="entry name" value="Znf_RING_CS"/>
</dbReference>
<feature type="domain" description="RING-type" evidence="5">
    <location>
        <begin position="209"/>
        <end position="258"/>
    </location>
</feature>
<dbReference type="InterPro" id="IPR013083">
    <property type="entry name" value="Znf_RING/FYVE/PHD"/>
</dbReference>
<gene>
    <name evidence="6" type="ORF">KP509_10G073500</name>
</gene>
<comment type="caution">
    <text evidence="6">The sequence shown here is derived from an EMBL/GenBank/DDBJ whole genome shotgun (WGS) entry which is preliminary data.</text>
</comment>
<dbReference type="OrthoDB" id="6105938at2759"/>
<dbReference type="InterPro" id="IPR001841">
    <property type="entry name" value="Znf_RING"/>
</dbReference>
<dbReference type="InterPro" id="IPR027370">
    <property type="entry name" value="Znf-RING_euk"/>
</dbReference>
<evidence type="ECO:0000256" key="1">
    <source>
        <dbReference type="ARBA" id="ARBA00022723"/>
    </source>
</evidence>
<dbReference type="SMART" id="SM00184">
    <property type="entry name" value="RING"/>
    <property type="match status" value="1"/>
</dbReference>
<dbReference type="Gene3D" id="3.30.40.10">
    <property type="entry name" value="Zinc/RING finger domain, C3HC4 (zinc finger)"/>
    <property type="match status" value="1"/>
</dbReference>
<dbReference type="PANTHER" id="PTHR46764:SF2">
    <property type="entry name" value="E3 UBIQUITIN-PROTEIN LIGASE BAH1-LIKE-RELATED"/>
    <property type="match status" value="1"/>
</dbReference>
<keyword evidence="1" id="KW-0479">Metal-binding</keyword>
<sequence>MGEFEGAFSDYLQTQPPSFPILSFHRLHALLEGCRKTSTVQRSSACLACDGNFFPILKEEVAAISKFFNSRVRWLLRIHLASGITKCIFHMKTKQARNYLAMIEEGQRLLKFVSMTTLATRKLLETYDEVHSSTEGSKFRTWLMAVHVEALQSPWLIELLALYFNLKLNKNRNAFPEICPGCTCDLQSVKPMLSCNLHETLSLEVDVICSICLDMVYEPVALKCGHIFCFKCACCAASVSIVNGFKKAKKSAKCPLCREPGVFINAFHLKELDILINRSCKDYCKKRARKEHKEWMKQKNGWPYHPAGSPTYGMI</sequence>
<dbReference type="OMA" id="PRLMEEM"/>
<dbReference type="InterPro" id="IPR033326">
    <property type="entry name" value="BAH1"/>
</dbReference>
<dbReference type="EMBL" id="CM035415">
    <property type="protein sequence ID" value="KAH7428055.1"/>
    <property type="molecule type" value="Genomic_DNA"/>
</dbReference>
<evidence type="ECO:0000256" key="4">
    <source>
        <dbReference type="PROSITE-ProRule" id="PRU00175"/>
    </source>
</evidence>
<dbReference type="PANTHER" id="PTHR46764">
    <property type="entry name" value="E3 UBIQUITIN-PROTEIN LIGASE BAH1"/>
    <property type="match status" value="1"/>
</dbReference>
<dbReference type="AlphaFoldDB" id="A0A8T2U348"/>
<evidence type="ECO:0000256" key="2">
    <source>
        <dbReference type="ARBA" id="ARBA00022771"/>
    </source>
</evidence>
<evidence type="ECO:0000256" key="3">
    <source>
        <dbReference type="ARBA" id="ARBA00022833"/>
    </source>
</evidence>
<dbReference type="PROSITE" id="PS50089">
    <property type="entry name" value="ZF_RING_2"/>
    <property type="match status" value="1"/>
</dbReference>
<organism evidence="6 7">
    <name type="scientific">Ceratopteris richardii</name>
    <name type="common">Triangle waterfern</name>
    <dbReference type="NCBI Taxonomy" id="49495"/>
    <lineage>
        <taxon>Eukaryota</taxon>
        <taxon>Viridiplantae</taxon>
        <taxon>Streptophyta</taxon>
        <taxon>Embryophyta</taxon>
        <taxon>Tracheophyta</taxon>
        <taxon>Polypodiopsida</taxon>
        <taxon>Polypodiidae</taxon>
        <taxon>Polypodiales</taxon>
        <taxon>Pteridineae</taxon>
        <taxon>Pteridaceae</taxon>
        <taxon>Parkerioideae</taxon>
        <taxon>Ceratopteris</taxon>
    </lineage>
</organism>
<accession>A0A8T2U348</accession>
<evidence type="ECO:0000313" key="7">
    <source>
        <dbReference type="Proteomes" id="UP000825935"/>
    </source>
</evidence>